<reference evidence="12 14" key="1">
    <citation type="journal article" date="2011" name="Science">
        <title>Comparative functional genomics of the fission yeasts.</title>
        <authorList>
            <person name="Rhind N."/>
            <person name="Chen Z."/>
            <person name="Yassour M."/>
            <person name="Thompson D.A."/>
            <person name="Haas B.J."/>
            <person name="Habib N."/>
            <person name="Wapinski I."/>
            <person name="Roy S."/>
            <person name="Lin M.F."/>
            <person name="Heiman D.I."/>
            <person name="Young S.K."/>
            <person name="Furuya K."/>
            <person name="Guo Y."/>
            <person name="Pidoux A."/>
            <person name="Chen H.M."/>
            <person name="Robbertse B."/>
            <person name="Goldberg J.M."/>
            <person name="Aoki K."/>
            <person name="Bayne E.H."/>
            <person name="Berlin A.M."/>
            <person name="Desjardins C.A."/>
            <person name="Dobbs E."/>
            <person name="Dukaj L."/>
            <person name="Fan L."/>
            <person name="FitzGerald M.G."/>
            <person name="French C."/>
            <person name="Gujja S."/>
            <person name="Hansen K."/>
            <person name="Keifenheim D."/>
            <person name="Levin J.Z."/>
            <person name="Mosher R.A."/>
            <person name="Mueller C.A."/>
            <person name="Pfiffner J."/>
            <person name="Priest M."/>
            <person name="Russ C."/>
            <person name="Smialowska A."/>
            <person name="Swoboda P."/>
            <person name="Sykes S.M."/>
            <person name="Vaughn M."/>
            <person name="Vengrova S."/>
            <person name="Yoder R."/>
            <person name="Zeng Q."/>
            <person name="Allshire R."/>
            <person name="Baulcombe D."/>
            <person name="Birren B.W."/>
            <person name="Brown W."/>
            <person name="Ekwall K."/>
            <person name="Kellis M."/>
            <person name="Leatherwood J."/>
            <person name="Levin H."/>
            <person name="Margalit H."/>
            <person name="Martienssen R."/>
            <person name="Nieduszynski C.A."/>
            <person name="Spatafora J.W."/>
            <person name="Friedman N."/>
            <person name="Dalgaard J.Z."/>
            <person name="Baumann P."/>
            <person name="Niki H."/>
            <person name="Regev A."/>
            <person name="Nusbaum C."/>
        </authorList>
    </citation>
    <scope>NUCLEOTIDE SEQUENCE [LARGE SCALE GENOMIC DNA]</scope>
    <source>
        <strain evidence="14">yFS275 / FY16936</strain>
    </source>
</reference>
<name>B6JVA2_SCHJY</name>
<keyword evidence="8 11" id="KW-0408">Iron</keyword>
<feature type="binding site" evidence="11">
    <location>
        <position position="87"/>
    </location>
    <ligand>
        <name>Fe(2+)</name>
        <dbReference type="ChEBI" id="CHEBI:29033"/>
        <note>for iron-dependent acireductone dioxygenase activity</note>
    </ligand>
</feature>
<feature type="binding site" evidence="11">
    <location>
        <position position="130"/>
    </location>
    <ligand>
        <name>Fe(2+)</name>
        <dbReference type="ChEBI" id="CHEBI:29033"/>
        <note>for iron-dependent acireductone dioxygenase activity</note>
    </ligand>
</feature>
<organism evidence="12 14">
    <name type="scientific">Schizosaccharomyces japonicus (strain yFS275 / FY16936)</name>
    <name type="common">Fission yeast</name>
    <dbReference type="NCBI Taxonomy" id="402676"/>
    <lineage>
        <taxon>Eukaryota</taxon>
        <taxon>Fungi</taxon>
        <taxon>Dikarya</taxon>
        <taxon>Ascomycota</taxon>
        <taxon>Taphrinomycotina</taxon>
        <taxon>Schizosaccharomycetes</taxon>
        <taxon>Schizosaccharomycetales</taxon>
        <taxon>Schizosaccharomycetaceae</taxon>
        <taxon>Schizosaccharomyces</taxon>
    </lineage>
</organism>
<dbReference type="InterPro" id="IPR014710">
    <property type="entry name" value="RmlC-like_jellyroll"/>
</dbReference>
<dbReference type="JaponicusDB" id="SJAG_00309">
    <property type="gene designation" value="adi1"/>
</dbReference>
<dbReference type="OrthoDB" id="1867259at2759"/>
<feature type="binding site" evidence="11">
    <location>
        <position position="85"/>
    </location>
    <ligand>
        <name>Ni(2+)</name>
        <dbReference type="ChEBI" id="CHEBI:49786"/>
        <note>for nickel-dependent acireductone dioxygenase activity</note>
    </ligand>
</feature>
<dbReference type="CDD" id="cd02232">
    <property type="entry name" value="cupin_ARD"/>
    <property type="match status" value="1"/>
</dbReference>
<dbReference type="STRING" id="402676.B6JVA2"/>
<feature type="binding site" evidence="11">
    <location>
        <position position="91"/>
    </location>
    <ligand>
        <name>Ni(2+)</name>
        <dbReference type="ChEBI" id="CHEBI:49786"/>
        <note>for nickel-dependent acireductone dioxygenase activity</note>
    </ligand>
</feature>
<comment type="function">
    <text evidence="11">Catalyzes 2 different reactions between oxygen and the acireductone 1,2-dihydroxy-3-keto-5-methylthiopentene (DHK-MTPene) depending upon the metal bound in the active site. Fe-containing acireductone dioxygenase (Fe-ARD) produces formate and 2-keto-4-methylthiobutyrate (KMTB), the alpha-ketoacid precursor of methionine in the methionine recycle pathway. Ni-containing acireductone dioxygenase (Ni-ARD) produces methylthiopropionate, carbon monoxide and formate, and does not lie on the methionine recycle pathway.</text>
</comment>
<evidence type="ECO:0000256" key="11">
    <source>
        <dbReference type="HAMAP-Rule" id="MF_03154"/>
    </source>
</evidence>
<comment type="catalytic activity">
    <reaction evidence="11">
        <text>1,2-dihydroxy-5-(methylsulfanyl)pent-1-en-3-one + O2 = 3-(methylsulfanyl)propanoate + CO + formate + 2 H(+)</text>
        <dbReference type="Rhea" id="RHEA:14161"/>
        <dbReference type="ChEBI" id="CHEBI:15378"/>
        <dbReference type="ChEBI" id="CHEBI:15379"/>
        <dbReference type="ChEBI" id="CHEBI:15740"/>
        <dbReference type="ChEBI" id="CHEBI:17245"/>
        <dbReference type="ChEBI" id="CHEBI:49016"/>
        <dbReference type="ChEBI" id="CHEBI:49252"/>
        <dbReference type="EC" id="1.13.11.53"/>
    </reaction>
</comment>
<comment type="similarity">
    <text evidence="11">Belongs to the acireductone dioxygenase (ARD) family.</text>
</comment>
<evidence type="ECO:0000256" key="1">
    <source>
        <dbReference type="ARBA" id="ARBA00000428"/>
    </source>
</evidence>
<evidence type="ECO:0000256" key="8">
    <source>
        <dbReference type="ARBA" id="ARBA00023004"/>
    </source>
</evidence>
<comment type="catalytic activity">
    <reaction evidence="1 11">
        <text>1,2-dihydroxy-5-(methylsulfanyl)pent-1-en-3-one + O2 = 4-methylsulfanyl-2-oxobutanoate + formate + 2 H(+)</text>
        <dbReference type="Rhea" id="RHEA:24504"/>
        <dbReference type="ChEBI" id="CHEBI:15378"/>
        <dbReference type="ChEBI" id="CHEBI:15379"/>
        <dbReference type="ChEBI" id="CHEBI:15740"/>
        <dbReference type="ChEBI" id="CHEBI:16723"/>
        <dbReference type="ChEBI" id="CHEBI:49252"/>
        <dbReference type="EC" id="1.13.11.54"/>
    </reaction>
</comment>
<comment type="cofactor">
    <cofactor evidence="11">
        <name>Fe(2+)</name>
        <dbReference type="ChEBI" id="CHEBI:29033"/>
    </cofactor>
    <cofactor evidence="11">
        <name>Ni(2+)</name>
        <dbReference type="ChEBI" id="CHEBI:49786"/>
    </cofactor>
    <text evidence="11">Binds either 1 Fe or Ni cation per monomer. Iron-binding promotes an acireductone dioxygenase reaction producing 2-keto-4-methylthiobutyrate, while nickel-binding promotes an acireductone dioxygenase reaction producing 3-(methylsulfanyl)propanoate.</text>
</comment>
<dbReference type="EC" id="1.13.11.54" evidence="11"/>
<dbReference type="EC" id="1.13.11.53" evidence="11"/>
<dbReference type="GO" id="GO:0010308">
    <property type="term" value="F:acireductone dioxygenase (Ni2+-requiring) activity"/>
    <property type="evidence" value="ECO:0007669"/>
    <property type="project" value="UniProtKB-UniRule"/>
</dbReference>
<gene>
    <name evidence="13" type="primary">adi1</name>
    <name evidence="11" type="synonym">ADI1</name>
    <name evidence="12" type="ORF">SJAG_00309</name>
</gene>
<dbReference type="RefSeq" id="XP_002171596.1">
    <property type="nucleotide sequence ID" value="XM_002171560.1"/>
</dbReference>
<dbReference type="HAMAP" id="MF_03154">
    <property type="entry name" value="Salvage_MtnD_euk"/>
    <property type="match status" value="1"/>
</dbReference>
<comment type="subcellular location">
    <subcellularLocation>
        <location evidence="11">Cytoplasm</location>
    </subcellularLocation>
    <subcellularLocation>
        <location evidence="11">Nucleus</location>
    </subcellularLocation>
</comment>
<dbReference type="VEuPathDB" id="FungiDB:SJAG_00309"/>
<dbReference type="GeneID" id="7049621"/>
<keyword evidence="9 11" id="KW-0486">Methionine biosynthesis</keyword>
<dbReference type="InterPro" id="IPR027496">
    <property type="entry name" value="ARD_euk"/>
</dbReference>
<feature type="binding site" evidence="11">
    <location>
        <position position="130"/>
    </location>
    <ligand>
        <name>Ni(2+)</name>
        <dbReference type="ChEBI" id="CHEBI:49786"/>
        <note>for nickel-dependent acireductone dioxygenase activity</note>
    </ligand>
</feature>
<evidence type="ECO:0000256" key="2">
    <source>
        <dbReference type="ARBA" id="ARBA00022490"/>
    </source>
</evidence>
<dbReference type="AlphaFoldDB" id="B6JVA2"/>
<evidence type="ECO:0000256" key="9">
    <source>
        <dbReference type="ARBA" id="ARBA00023167"/>
    </source>
</evidence>
<dbReference type="GO" id="GO:0019509">
    <property type="term" value="P:L-methionine salvage from methylthioadenosine"/>
    <property type="evidence" value="ECO:0007669"/>
    <property type="project" value="UniProtKB-UniRule"/>
</dbReference>
<evidence type="ECO:0000313" key="14">
    <source>
        <dbReference type="Proteomes" id="UP000001744"/>
    </source>
</evidence>
<dbReference type="UniPathway" id="UPA00904">
    <property type="reaction ID" value="UER00878"/>
</dbReference>
<dbReference type="EMBL" id="KE651166">
    <property type="protein sequence ID" value="EEB05303.1"/>
    <property type="molecule type" value="Genomic_DNA"/>
</dbReference>
<evidence type="ECO:0000256" key="5">
    <source>
        <dbReference type="ARBA" id="ARBA00022723"/>
    </source>
</evidence>
<dbReference type="PANTHER" id="PTHR23418">
    <property type="entry name" value="ACIREDUCTONE DIOXYGENASE"/>
    <property type="match status" value="1"/>
</dbReference>
<dbReference type="OMA" id="NNYIKLM"/>
<feature type="binding site" evidence="11">
    <location>
        <position position="91"/>
    </location>
    <ligand>
        <name>Fe(2+)</name>
        <dbReference type="ChEBI" id="CHEBI:29033"/>
        <note>for iron-dependent acireductone dioxygenase activity</note>
    </ligand>
</feature>
<evidence type="ECO:0000256" key="4">
    <source>
        <dbReference type="ARBA" id="ARBA00022605"/>
    </source>
</evidence>
<comment type="pathway">
    <text evidence="11">Amino-acid biosynthesis; L-methionine biosynthesis via salvage pathway; L-methionine from S-methyl-5-thio-alpha-D-ribose 1-phosphate: step 5/6.</text>
</comment>
<evidence type="ECO:0000313" key="13">
    <source>
        <dbReference type="JaponicusDB" id="SJAG_00309"/>
    </source>
</evidence>
<dbReference type="GO" id="GO:0005737">
    <property type="term" value="C:cytoplasm"/>
    <property type="evidence" value="ECO:0007669"/>
    <property type="project" value="UniProtKB-SubCell"/>
</dbReference>
<dbReference type="GO" id="GO:0010309">
    <property type="term" value="F:acireductone dioxygenase [iron(II)-requiring] activity"/>
    <property type="evidence" value="ECO:0000318"/>
    <property type="project" value="GO_Central"/>
</dbReference>
<dbReference type="PANTHER" id="PTHR23418:SF0">
    <property type="entry name" value="ACIREDUCTONE DIOXYGENASE"/>
    <property type="match status" value="1"/>
</dbReference>
<evidence type="ECO:0000256" key="7">
    <source>
        <dbReference type="ARBA" id="ARBA00023002"/>
    </source>
</evidence>
<keyword evidence="6 11" id="KW-0223">Dioxygenase</keyword>
<evidence type="ECO:0000256" key="3">
    <source>
        <dbReference type="ARBA" id="ARBA00022596"/>
    </source>
</evidence>
<sequence>MKMKAYFYEESSLNPHSPNDSGELATLDDLRRIGVNYRHQDEDLVAFANQIMEEFAFRERDEVVISRKTFGDAYDAKLATFFEEHLHEDDESRLILDGEGFFDVRSADDRWIRVLVEKGDLLVLPAGLYHRFTTTEKHYTHAMRLFLENPKWIALPRTAEAEKSECRQAYLRSIQQ</sequence>
<dbReference type="Gene3D" id="2.60.120.10">
    <property type="entry name" value="Jelly Rolls"/>
    <property type="match status" value="1"/>
</dbReference>
<dbReference type="GO" id="GO:0006555">
    <property type="term" value="P:methionine metabolic process"/>
    <property type="evidence" value="ECO:0000318"/>
    <property type="project" value="GO_Central"/>
</dbReference>
<proteinExistence type="inferred from homology"/>
<dbReference type="InterPro" id="IPR011051">
    <property type="entry name" value="RmlC_Cupin_sf"/>
</dbReference>
<evidence type="ECO:0000256" key="6">
    <source>
        <dbReference type="ARBA" id="ARBA00022964"/>
    </source>
</evidence>
<dbReference type="Proteomes" id="UP000001744">
    <property type="component" value="Unassembled WGS sequence"/>
</dbReference>
<protein>
    <recommendedName>
        <fullName evidence="11">Acireductone dioxygenase</fullName>
    </recommendedName>
    <alternativeName>
        <fullName evidence="11">Acireductone dioxygenase (Fe(2+)-requiring)</fullName>
        <shortName evidence="11">ARD'</shortName>
        <shortName evidence="11">Fe-ARD</shortName>
        <ecNumber evidence="11">1.13.11.54</ecNumber>
    </alternativeName>
    <alternativeName>
        <fullName evidence="11">Acireductone dioxygenase (Ni(2+)-requiring)</fullName>
        <shortName evidence="11">ARD</shortName>
        <shortName evidence="11">Ni-ARD</shortName>
        <ecNumber evidence="11">1.13.11.53</ecNumber>
    </alternativeName>
</protein>
<dbReference type="FunFam" id="2.60.120.10:FF:000099">
    <property type="entry name" value="1,2-dihydroxy-3-keto-5-methylthiopentene dioxygenase"/>
    <property type="match status" value="1"/>
</dbReference>
<dbReference type="SUPFAM" id="SSF51182">
    <property type="entry name" value="RmlC-like cupins"/>
    <property type="match status" value="1"/>
</dbReference>
<dbReference type="Pfam" id="PF03079">
    <property type="entry name" value="ARD"/>
    <property type="match status" value="1"/>
</dbReference>
<dbReference type="GO" id="GO:0005634">
    <property type="term" value="C:nucleus"/>
    <property type="evidence" value="ECO:0007669"/>
    <property type="project" value="UniProtKB-SubCell"/>
</dbReference>
<keyword evidence="10 11" id="KW-0539">Nucleus</keyword>
<accession>B6JVA2</accession>
<evidence type="ECO:0000313" key="12">
    <source>
        <dbReference type="EMBL" id="EEB05303.1"/>
    </source>
</evidence>
<dbReference type="GO" id="GO:0005506">
    <property type="term" value="F:iron ion binding"/>
    <property type="evidence" value="ECO:0007669"/>
    <property type="project" value="UniProtKB-UniRule"/>
</dbReference>
<evidence type="ECO:0000256" key="10">
    <source>
        <dbReference type="ARBA" id="ARBA00023242"/>
    </source>
</evidence>
<keyword evidence="2 11" id="KW-0963">Cytoplasm</keyword>
<dbReference type="eggNOG" id="KOG2107">
    <property type="taxonomic scope" value="Eukaryota"/>
</dbReference>
<keyword evidence="3 11" id="KW-0533">Nickel</keyword>
<keyword evidence="14" id="KW-1185">Reference proteome</keyword>
<feature type="binding site" evidence="11">
    <location>
        <position position="87"/>
    </location>
    <ligand>
        <name>Ni(2+)</name>
        <dbReference type="ChEBI" id="CHEBI:49786"/>
        <note>for nickel-dependent acireductone dioxygenase activity</note>
    </ligand>
</feature>
<dbReference type="GO" id="GO:0016151">
    <property type="term" value="F:nickel cation binding"/>
    <property type="evidence" value="ECO:0007669"/>
    <property type="project" value="UniProtKB-UniRule"/>
</dbReference>
<keyword evidence="4 11" id="KW-0028">Amino-acid biosynthesis</keyword>
<keyword evidence="7 11" id="KW-0560">Oxidoreductase</keyword>
<keyword evidence="5 11" id="KW-0479">Metal-binding</keyword>
<dbReference type="HOGENOM" id="CLU_090154_1_1_1"/>
<dbReference type="InterPro" id="IPR004313">
    <property type="entry name" value="ARD"/>
</dbReference>
<feature type="binding site" evidence="11">
    <location>
        <position position="85"/>
    </location>
    <ligand>
        <name>Fe(2+)</name>
        <dbReference type="ChEBI" id="CHEBI:29033"/>
        <note>for iron-dependent acireductone dioxygenase activity</note>
    </ligand>
</feature>